<dbReference type="AlphaFoldDB" id="A0AAD7C9P9"/>
<protein>
    <submittedName>
        <fullName evidence="2">Uncharacterized protein</fullName>
    </submittedName>
</protein>
<dbReference type="EMBL" id="JARKIE010000409">
    <property type="protein sequence ID" value="KAJ7643187.1"/>
    <property type="molecule type" value="Genomic_DNA"/>
</dbReference>
<evidence type="ECO:0000313" key="2">
    <source>
        <dbReference type="EMBL" id="KAJ7643187.1"/>
    </source>
</evidence>
<sequence length="219" mass="24896">MSLERRPPPSSSLLPSLQFFRPGRSLYSMARFVPQSVVKGRAIEMDAGVGMFPGGPQTSWPSAVLPPVILRGHKQQLDLLLLSAHFEFDKTWLGWTWKERRDFLQKAIIRPVGYRPEDYEALRPYCREVSIAFLEGSLLDVLKHFLLEDVSEIPKLPSSTHRIHEGDRRDSATPRPQPDAAICQAETDATHLYCFRTSPDLLRRGGPYPECIYFEGESS</sequence>
<feature type="compositionally biased region" description="Basic and acidic residues" evidence="1">
    <location>
        <begin position="162"/>
        <end position="172"/>
    </location>
</feature>
<dbReference type="Proteomes" id="UP001221757">
    <property type="component" value="Unassembled WGS sequence"/>
</dbReference>
<feature type="region of interest" description="Disordered" evidence="1">
    <location>
        <begin position="158"/>
        <end position="178"/>
    </location>
</feature>
<proteinExistence type="predicted"/>
<comment type="caution">
    <text evidence="2">The sequence shown here is derived from an EMBL/GenBank/DDBJ whole genome shotgun (WGS) entry which is preliminary data.</text>
</comment>
<name>A0AAD7C9P9_MYCRO</name>
<organism evidence="2 3">
    <name type="scientific">Mycena rosella</name>
    <name type="common">Pink bonnet</name>
    <name type="synonym">Agaricus rosellus</name>
    <dbReference type="NCBI Taxonomy" id="1033263"/>
    <lineage>
        <taxon>Eukaryota</taxon>
        <taxon>Fungi</taxon>
        <taxon>Dikarya</taxon>
        <taxon>Basidiomycota</taxon>
        <taxon>Agaricomycotina</taxon>
        <taxon>Agaricomycetes</taxon>
        <taxon>Agaricomycetidae</taxon>
        <taxon>Agaricales</taxon>
        <taxon>Marasmiineae</taxon>
        <taxon>Mycenaceae</taxon>
        <taxon>Mycena</taxon>
    </lineage>
</organism>
<evidence type="ECO:0000313" key="3">
    <source>
        <dbReference type="Proteomes" id="UP001221757"/>
    </source>
</evidence>
<reference evidence="2" key="1">
    <citation type="submission" date="2023-03" db="EMBL/GenBank/DDBJ databases">
        <title>Massive genome expansion in bonnet fungi (Mycena s.s.) driven by repeated elements and novel gene families across ecological guilds.</title>
        <authorList>
            <consortium name="Lawrence Berkeley National Laboratory"/>
            <person name="Harder C.B."/>
            <person name="Miyauchi S."/>
            <person name="Viragh M."/>
            <person name="Kuo A."/>
            <person name="Thoen E."/>
            <person name="Andreopoulos B."/>
            <person name="Lu D."/>
            <person name="Skrede I."/>
            <person name="Drula E."/>
            <person name="Henrissat B."/>
            <person name="Morin E."/>
            <person name="Kohler A."/>
            <person name="Barry K."/>
            <person name="LaButti K."/>
            <person name="Morin E."/>
            <person name="Salamov A."/>
            <person name="Lipzen A."/>
            <person name="Mereny Z."/>
            <person name="Hegedus B."/>
            <person name="Baldrian P."/>
            <person name="Stursova M."/>
            <person name="Weitz H."/>
            <person name="Taylor A."/>
            <person name="Grigoriev I.V."/>
            <person name="Nagy L.G."/>
            <person name="Martin F."/>
            <person name="Kauserud H."/>
        </authorList>
    </citation>
    <scope>NUCLEOTIDE SEQUENCE</scope>
    <source>
        <strain evidence="2">CBHHK067</strain>
    </source>
</reference>
<accession>A0AAD7C9P9</accession>
<gene>
    <name evidence="2" type="ORF">B0H17DRAFT_1104719</name>
</gene>
<evidence type="ECO:0000256" key="1">
    <source>
        <dbReference type="SAM" id="MobiDB-lite"/>
    </source>
</evidence>
<keyword evidence="3" id="KW-1185">Reference proteome</keyword>